<evidence type="ECO:0000313" key="3">
    <source>
        <dbReference type="Proteomes" id="UP000054342"/>
    </source>
</evidence>
<name>A0A0D2CQK3_9EURO</name>
<feature type="region of interest" description="Disordered" evidence="1">
    <location>
        <begin position="79"/>
        <end position="101"/>
    </location>
</feature>
<protein>
    <submittedName>
        <fullName evidence="2">Uncharacterized protein</fullName>
    </submittedName>
</protein>
<reference evidence="2 3" key="1">
    <citation type="submission" date="2015-01" db="EMBL/GenBank/DDBJ databases">
        <title>The Genome Sequence of Exophiala xenobiotica CBS118157.</title>
        <authorList>
            <consortium name="The Broad Institute Genomics Platform"/>
            <person name="Cuomo C."/>
            <person name="de Hoog S."/>
            <person name="Gorbushina A."/>
            <person name="Stielow B."/>
            <person name="Teixiera M."/>
            <person name="Abouelleil A."/>
            <person name="Chapman S.B."/>
            <person name="Priest M."/>
            <person name="Young S.K."/>
            <person name="Wortman J."/>
            <person name="Nusbaum C."/>
            <person name="Birren B."/>
        </authorList>
    </citation>
    <scope>NUCLEOTIDE SEQUENCE [LARGE SCALE GENOMIC DNA]</scope>
    <source>
        <strain evidence="2 3">CBS 118157</strain>
    </source>
</reference>
<proteinExistence type="predicted"/>
<sequence length="192" mass="21761">MSLPGTNAHRNAMPRRTSVQRHQRIPYAQSIAPYPQSSVAMFSRASNAVMESLSWPQKQFLKWVRTDVVKAATAAEDHLNLSDHNSQEPIWPQAPPSREPSKAVISSLDRSSFNPVLDTLERSTINVTLLMLVIVKVVRHVNFGTFDSAQTTRIQVIAQEHDAVYHMSMKRASRESKPRFLIRIVQRRPAPL</sequence>
<evidence type="ECO:0000256" key="1">
    <source>
        <dbReference type="SAM" id="MobiDB-lite"/>
    </source>
</evidence>
<dbReference type="RefSeq" id="XP_013312851.1">
    <property type="nucleotide sequence ID" value="XM_013457397.1"/>
</dbReference>
<dbReference type="GeneID" id="25329826"/>
<gene>
    <name evidence="2" type="ORF">PV05_07918</name>
</gene>
<accession>A0A0D2CQK3</accession>
<dbReference type="HOGENOM" id="CLU_1415183_0_0_1"/>
<dbReference type="Proteomes" id="UP000054342">
    <property type="component" value="Unassembled WGS sequence"/>
</dbReference>
<dbReference type="AlphaFoldDB" id="A0A0D2CQK3"/>
<dbReference type="OrthoDB" id="10460354at2759"/>
<feature type="region of interest" description="Disordered" evidence="1">
    <location>
        <begin position="1"/>
        <end position="23"/>
    </location>
</feature>
<evidence type="ECO:0000313" key="2">
    <source>
        <dbReference type="EMBL" id="KIW52267.1"/>
    </source>
</evidence>
<dbReference type="EMBL" id="KN847321">
    <property type="protein sequence ID" value="KIW52267.1"/>
    <property type="molecule type" value="Genomic_DNA"/>
</dbReference>
<keyword evidence="3" id="KW-1185">Reference proteome</keyword>
<organism evidence="2 3">
    <name type="scientific">Exophiala xenobiotica</name>
    <dbReference type="NCBI Taxonomy" id="348802"/>
    <lineage>
        <taxon>Eukaryota</taxon>
        <taxon>Fungi</taxon>
        <taxon>Dikarya</taxon>
        <taxon>Ascomycota</taxon>
        <taxon>Pezizomycotina</taxon>
        <taxon>Eurotiomycetes</taxon>
        <taxon>Chaetothyriomycetidae</taxon>
        <taxon>Chaetothyriales</taxon>
        <taxon>Herpotrichiellaceae</taxon>
        <taxon>Exophiala</taxon>
    </lineage>
</organism>